<dbReference type="EMBL" id="MVGC01002788">
    <property type="protein sequence ID" value="RJE16770.1"/>
    <property type="molecule type" value="Genomic_DNA"/>
</dbReference>
<dbReference type="AlphaFoldDB" id="A0A3A2Z1Z3"/>
<feature type="non-terminal residue" evidence="1">
    <location>
        <position position="50"/>
    </location>
</feature>
<comment type="caution">
    <text evidence="1">The sequence shown here is derived from an EMBL/GenBank/DDBJ whole genome shotgun (WGS) entry which is preliminary data.</text>
</comment>
<accession>A0A3A2Z1Z3</accession>
<dbReference type="Proteomes" id="UP000266188">
    <property type="component" value="Unassembled WGS sequence"/>
</dbReference>
<sequence>MVHAFDIANSGLIEHGRDKYEAFFTALEGDEDECPTIELQYPTSLQTEKY</sequence>
<protein>
    <submittedName>
        <fullName evidence="1">Uncharacterized protein</fullName>
    </submittedName>
</protein>
<keyword evidence="2" id="KW-1185">Reference proteome</keyword>
<gene>
    <name evidence="1" type="ORF">PHISCL_10893</name>
</gene>
<name>A0A3A2Z1Z3_9EURO</name>
<reference evidence="2" key="1">
    <citation type="submission" date="2017-02" db="EMBL/GenBank/DDBJ databases">
        <authorList>
            <person name="Tafer H."/>
            <person name="Lopandic K."/>
        </authorList>
    </citation>
    <scope>NUCLEOTIDE SEQUENCE [LARGE SCALE GENOMIC DNA]</scope>
    <source>
        <strain evidence="2">CBS 366.77</strain>
    </source>
</reference>
<proteinExistence type="predicted"/>
<evidence type="ECO:0000313" key="2">
    <source>
        <dbReference type="Proteomes" id="UP000266188"/>
    </source>
</evidence>
<dbReference type="STRING" id="2070753.A0A3A2Z1Z3"/>
<organism evidence="1 2">
    <name type="scientific">Aspergillus sclerotialis</name>
    <dbReference type="NCBI Taxonomy" id="2070753"/>
    <lineage>
        <taxon>Eukaryota</taxon>
        <taxon>Fungi</taxon>
        <taxon>Dikarya</taxon>
        <taxon>Ascomycota</taxon>
        <taxon>Pezizomycotina</taxon>
        <taxon>Eurotiomycetes</taxon>
        <taxon>Eurotiomycetidae</taxon>
        <taxon>Eurotiales</taxon>
        <taxon>Aspergillaceae</taxon>
        <taxon>Aspergillus</taxon>
        <taxon>Aspergillus subgen. Polypaecilum</taxon>
    </lineage>
</organism>
<evidence type="ECO:0000313" key="1">
    <source>
        <dbReference type="EMBL" id="RJE16770.1"/>
    </source>
</evidence>